<dbReference type="InterPro" id="IPR036250">
    <property type="entry name" value="AcylCo_DH-like_C"/>
</dbReference>
<name>A0ABN2W4J3_9ACTN</name>
<comment type="caution">
    <text evidence="5">The sequence shown here is derived from an EMBL/GenBank/DDBJ whole genome shotgun (WGS) entry which is preliminary data.</text>
</comment>
<dbReference type="PANTHER" id="PTHR43884">
    <property type="entry name" value="ACYL-COA DEHYDROGENASE"/>
    <property type="match status" value="1"/>
</dbReference>
<dbReference type="Gene3D" id="2.40.110.10">
    <property type="entry name" value="Butyryl-CoA Dehydrogenase, subunit A, domain 2"/>
    <property type="match status" value="1"/>
</dbReference>
<dbReference type="InterPro" id="IPR013107">
    <property type="entry name" value="Acyl-CoA_DH_C"/>
</dbReference>
<feature type="domain" description="Acyl-CoA dehydrogenase/oxidase N-terminal" evidence="3">
    <location>
        <begin position="33"/>
        <end position="122"/>
    </location>
</feature>
<gene>
    <name evidence="5" type="ORF">GCM10009821_25950</name>
</gene>
<dbReference type="Pfam" id="PF08028">
    <property type="entry name" value="Acyl-CoA_dh_2"/>
    <property type="match status" value="1"/>
</dbReference>
<keyword evidence="6" id="KW-1185">Reference proteome</keyword>
<dbReference type="EMBL" id="BAAAPY010000011">
    <property type="protein sequence ID" value="GAA2083592.1"/>
    <property type="molecule type" value="Genomic_DNA"/>
</dbReference>
<dbReference type="InterPro" id="IPR037069">
    <property type="entry name" value="AcylCoA_DH/ox_N_sf"/>
</dbReference>
<dbReference type="SUPFAM" id="SSF56645">
    <property type="entry name" value="Acyl-CoA dehydrogenase NM domain-like"/>
    <property type="match status" value="1"/>
</dbReference>
<feature type="domain" description="Acyl-CoA dehydrogenase C-terminal" evidence="4">
    <location>
        <begin position="249"/>
        <end position="381"/>
    </location>
</feature>
<feature type="compositionally biased region" description="Low complexity" evidence="2">
    <location>
        <begin position="1"/>
        <end position="13"/>
    </location>
</feature>
<dbReference type="GO" id="GO:0004497">
    <property type="term" value="F:monooxygenase activity"/>
    <property type="evidence" value="ECO:0007669"/>
    <property type="project" value="UniProtKB-KW"/>
</dbReference>
<feature type="region of interest" description="Disordered" evidence="2">
    <location>
        <begin position="1"/>
        <end position="21"/>
    </location>
</feature>
<dbReference type="PANTHER" id="PTHR43884:SF12">
    <property type="entry name" value="ISOVALERYL-COA DEHYDROGENASE, MITOCHONDRIAL-RELATED"/>
    <property type="match status" value="1"/>
</dbReference>
<dbReference type="InterPro" id="IPR046373">
    <property type="entry name" value="Acyl-CoA_Oxase/DH_mid-dom_sf"/>
</dbReference>
<dbReference type="InterPro" id="IPR013786">
    <property type="entry name" value="AcylCoA_DH/ox_N"/>
</dbReference>
<dbReference type="SUPFAM" id="SSF47203">
    <property type="entry name" value="Acyl-CoA dehydrogenase C-terminal domain-like"/>
    <property type="match status" value="1"/>
</dbReference>
<evidence type="ECO:0000256" key="2">
    <source>
        <dbReference type="SAM" id="MobiDB-lite"/>
    </source>
</evidence>
<dbReference type="InterPro" id="IPR009100">
    <property type="entry name" value="AcylCoA_DH/oxidase_NM_dom_sf"/>
</dbReference>
<keyword evidence="5" id="KW-0503">Monooxygenase</keyword>
<sequence length="406" mass="44404">MTTTLPTTNRTVTADWSQRPTTPEGWVARAHEAAASIAEGAAERDQTHRTPHAEVQTIKDAGLATLLGPIEHGGGGQEWPTAYKVVRAVGAADGSIGQLLGDHYTWCWLPRMVGTAEQIERIERDAALGNWFFGCALNPRDADVVGHDQGDRVVLNGQKSFCTGIKVSDHAVLEGVLDSGDHVIGVVPTDQPGIVYHDNWDNMGQRLTDSGGVTIRDVEVPWEDALGFTDKTFEPSTYMTMNIPIGQLLFANLWLGVANGALNAAIEYTQGKRGWGGYDRTVDEPRVQDTIGGLAAKIWAAEAFADQVALEALPLHRDRLAVTPQMRGEHKVRTAAVKAMADEVALDVTARIFEVTGARSTSNHFGFDRFWRNVRTHTLHHPVAYQRREVGVFRLSGEIPEPGRYS</sequence>
<dbReference type="Proteomes" id="UP001501480">
    <property type="component" value="Unassembled WGS sequence"/>
</dbReference>
<dbReference type="PIRSF" id="PIRSF016578">
    <property type="entry name" value="HsaA"/>
    <property type="match status" value="1"/>
</dbReference>
<evidence type="ECO:0000313" key="5">
    <source>
        <dbReference type="EMBL" id="GAA2083592.1"/>
    </source>
</evidence>
<proteinExistence type="predicted"/>
<evidence type="ECO:0000256" key="1">
    <source>
        <dbReference type="ARBA" id="ARBA00023002"/>
    </source>
</evidence>
<dbReference type="Gene3D" id="1.10.540.10">
    <property type="entry name" value="Acyl-CoA dehydrogenase/oxidase, N-terminal domain"/>
    <property type="match status" value="1"/>
</dbReference>
<dbReference type="Gene3D" id="1.20.140.10">
    <property type="entry name" value="Butyryl-CoA Dehydrogenase, subunit A, domain 3"/>
    <property type="match status" value="1"/>
</dbReference>
<accession>A0ABN2W4J3</accession>
<keyword evidence="1" id="KW-0560">Oxidoreductase</keyword>
<dbReference type="Pfam" id="PF02771">
    <property type="entry name" value="Acyl-CoA_dh_N"/>
    <property type="match status" value="1"/>
</dbReference>
<protein>
    <submittedName>
        <fullName evidence="5">Monooxygenase</fullName>
    </submittedName>
</protein>
<evidence type="ECO:0000259" key="4">
    <source>
        <dbReference type="Pfam" id="PF08028"/>
    </source>
</evidence>
<evidence type="ECO:0000313" key="6">
    <source>
        <dbReference type="Proteomes" id="UP001501480"/>
    </source>
</evidence>
<reference evidence="5 6" key="1">
    <citation type="journal article" date="2019" name="Int. J. Syst. Evol. Microbiol.">
        <title>The Global Catalogue of Microorganisms (GCM) 10K type strain sequencing project: providing services to taxonomists for standard genome sequencing and annotation.</title>
        <authorList>
            <consortium name="The Broad Institute Genomics Platform"/>
            <consortium name="The Broad Institute Genome Sequencing Center for Infectious Disease"/>
            <person name="Wu L."/>
            <person name="Ma J."/>
        </authorList>
    </citation>
    <scope>NUCLEOTIDE SEQUENCE [LARGE SCALE GENOMIC DNA]</scope>
    <source>
        <strain evidence="5 6">JCM 15749</strain>
    </source>
</reference>
<dbReference type="RefSeq" id="WP_344329509.1">
    <property type="nucleotide sequence ID" value="NZ_BAAAPY010000011.1"/>
</dbReference>
<evidence type="ECO:0000259" key="3">
    <source>
        <dbReference type="Pfam" id="PF02771"/>
    </source>
</evidence>
<organism evidence="5 6">
    <name type="scientific">Aeromicrobium halocynthiae</name>
    <dbReference type="NCBI Taxonomy" id="560557"/>
    <lineage>
        <taxon>Bacteria</taxon>
        <taxon>Bacillati</taxon>
        <taxon>Actinomycetota</taxon>
        <taxon>Actinomycetes</taxon>
        <taxon>Propionibacteriales</taxon>
        <taxon>Nocardioidaceae</taxon>
        <taxon>Aeromicrobium</taxon>
    </lineage>
</organism>